<protein>
    <submittedName>
        <fullName evidence="1">Uncharacterized protein</fullName>
    </submittedName>
</protein>
<name>A0A392RHG2_9FABA</name>
<dbReference type="AlphaFoldDB" id="A0A392RHG2"/>
<proteinExistence type="predicted"/>
<evidence type="ECO:0000313" key="1">
    <source>
        <dbReference type="EMBL" id="MCI35657.1"/>
    </source>
</evidence>
<dbReference type="Proteomes" id="UP000265520">
    <property type="component" value="Unassembled WGS sequence"/>
</dbReference>
<comment type="caution">
    <text evidence="1">The sequence shown here is derived from an EMBL/GenBank/DDBJ whole genome shotgun (WGS) entry which is preliminary data.</text>
</comment>
<reference evidence="1 2" key="1">
    <citation type="journal article" date="2018" name="Front. Plant Sci.">
        <title>Red Clover (Trifolium pratense) and Zigzag Clover (T. medium) - A Picture of Genomic Similarities and Differences.</title>
        <authorList>
            <person name="Dluhosova J."/>
            <person name="Istvanek J."/>
            <person name="Nedelnik J."/>
            <person name="Repkova J."/>
        </authorList>
    </citation>
    <scope>NUCLEOTIDE SEQUENCE [LARGE SCALE GENOMIC DNA]</scope>
    <source>
        <strain evidence="2">cv. 10/8</strain>
        <tissue evidence="1">Leaf</tissue>
    </source>
</reference>
<organism evidence="1 2">
    <name type="scientific">Trifolium medium</name>
    <dbReference type="NCBI Taxonomy" id="97028"/>
    <lineage>
        <taxon>Eukaryota</taxon>
        <taxon>Viridiplantae</taxon>
        <taxon>Streptophyta</taxon>
        <taxon>Embryophyta</taxon>
        <taxon>Tracheophyta</taxon>
        <taxon>Spermatophyta</taxon>
        <taxon>Magnoliopsida</taxon>
        <taxon>eudicotyledons</taxon>
        <taxon>Gunneridae</taxon>
        <taxon>Pentapetalae</taxon>
        <taxon>rosids</taxon>
        <taxon>fabids</taxon>
        <taxon>Fabales</taxon>
        <taxon>Fabaceae</taxon>
        <taxon>Papilionoideae</taxon>
        <taxon>50 kb inversion clade</taxon>
        <taxon>NPAAA clade</taxon>
        <taxon>Hologalegina</taxon>
        <taxon>IRL clade</taxon>
        <taxon>Trifolieae</taxon>
        <taxon>Trifolium</taxon>
    </lineage>
</organism>
<keyword evidence="2" id="KW-1185">Reference proteome</keyword>
<sequence length="26" mass="3020">VEYNSVLGREATGFTCIVKEVQEWVY</sequence>
<evidence type="ECO:0000313" key="2">
    <source>
        <dbReference type="Proteomes" id="UP000265520"/>
    </source>
</evidence>
<accession>A0A392RHG2</accession>
<dbReference type="EMBL" id="LXQA010225580">
    <property type="protein sequence ID" value="MCI35657.1"/>
    <property type="molecule type" value="Genomic_DNA"/>
</dbReference>
<feature type="non-terminal residue" evidence="1">
    <location>
        <position position="1"/>
    </location>
</feature>